<keyword evidence="1" id="KW-0472">Membrane</keyword>
<proteinExistence type="predicted"/>
<dbReference type="EMBL" id="CADCVT010000491">
    <property type="protein sequence ID" value="CAA9538093.1"/>
    <property type="molecule type" value="Genomic_DNA"/>
</dbReference>
<evidence type="ECO:0000313" key="2">
    <source>
        <dbReference type="EMBL" id="CAA9538093.1"/>
    </source>
</evidence>
<accession>A0A6J4U1G8</accession>
<protein>
    <submittedName>
        <fullName evidence="2">Uncharacterized protein</fullName>
    </submittedName>
</protein>
<dbReference type="AlphaFoldDB" id="A0A6J4U1G8"/>
<keyword evidence="1" id="KW-0812">Transmembrane</keyword>
<gene>
    <name evidence="2" type="ORF">AVDCRST_MAG85-4328</name>
</gene>
<name>A0A6J4U1G8_9ACTN</name>
<organism evidence="2">
    <name type="scientific">uncultured Solirubrobacteraceae bacterium</name>
    <dbReference type="NCBI Taxonomy" id="1162706"/>
    <lineage>
        <taxon>Bacteria</taxon>
        <taxon>Bacillati</taxon>
        <taxon>Actinomycetota</taxon>
        <taxon>Thermoleophilia</taxon>
        <taxon>Solirubrobacterales</taxon>
        <taxon>Solirubrobacteraceae</taxon>
        <taxon>environmental samples</taxon>
    </lineage>
</organism>
<evidence type="ECO:0000256" key="1">
    <source>
        <dbReference type="SAM" id="Phobius"/>
    </source>
</evidence>
<sequence>MNVNATKNDDENKATKLETLGAWLGLWTPPRGVAVAPIPWRKVVLVAAALAFVAVATALTIAPAIDDAKNEGNEQRQRELDQRAAARRARLAKMQEPRFGTIPVAGEREAGGSARSADGAEGRRARALSAVGDAIGRDARERFSPKARQATCVVAPGVDADAANVAYNCFSATTAVEGAGDQDGARGSLGYPYRAVIDFSRRRYAFCRTNPQPSEKALADPRKVAGLPSECLLQRG</sequence>
<feature type="transmembrane region" description="Helical" evidence="1">
    <location>
        <begin position="43"/>
        <end position="65"/>
    </location>
</feature>
<keyword evidence="1" id="KW-1133">Transmembrane helix</keyword>
<reference evidence="2" key="1">
    <citation type="submission" date="2020-02" db="EMBL/GenBank/DDBJ databases">
        <authorList>
            <person name="Meier V. D."/>
        </authorList>
    </citation>
    <scope>NUCLEOTIDE SEQUENCE</scope>
    <source>
        <strain evidence="2">AVDCRST_MAG85</strain>
    </source>
</reference>